<comment type="caution">
    <text evidence="1">The sequence shown here is derived from an EMBL/GenBank/DDBJ whole genome shotgun (WGS) entry which is preliminary data.</text>
</comment>
<evidence type="ECO:0000313" key="1">
    <source>
        <dbReference type="EMBL" id="GGE46068.1"/>
    </source>
</evidence>
<sequence>MMSPDPQPNVISNPLFSYWGHREKDYDTTLISEGYASAFKEEGSTLLVSFELKDADAKPFAAPLAEESGTSFLTILTDRQDWFREDTLFNYFDELTDQGFFDQFDQIVFFGVGMCGYAAAAFSVVAPGSTVVAIAPQATLDPTFASWDMRFRNKRRLDFTSRYGYAPKMVQGADKVFVIYDPSHQEDAIHAALFSGPNVALLKCSLHGHSAEADLEMIGALTEIVDAACEGEMSKPTYHQIMRSRRRSKPYAVTLLRKLRGQGRDKLAARLAAWASRRYDQTYFRDQLDEMEGREPRSAV</sequence>
<evidence type="ECO:0008006" key="3">
    <source>
        <dbReference type="Google" id="ProtNLM"/>
    </source>
</evidence>
<keyword evidence="2" id="KW-1185">Reference proteome</keyword>
<dbReference type="EMBL" id="BMKN01000001">
    <property type="protein sequence ID" value="GGE46068.1"/>
    <property type="molecule type" value="Genomic_DNA"/>
</dbReference>
<evidence type="ECO:0000313" key="2">
    <source>
        <dbReference type="Proteomes" id="UP000606730"/>
    </source>
</evidence>
<dbReference type="Proteomes" id="UP000606730">
    <property type="component" value="Unassembled WGS sequence"/>
</dbReference>
<organism evidence="1 2">
    <name type="scientific">Actibacterium pelagium</name>
    <dbReference type="NCBI Taxonomy" id="2029103"/>
    <lineage>
        <taxon>Bacteria</taxon>
        <taxon>Pseudomonadati</taxon>
        <taxon>Pseudomonadota</taxon>
        <taxon>Alphaproteobacteria</taxon>
        <taxon>Rhodobacterales</taxon>
        <taxon>Roseobacteraceae</taxon>
        <taxon>Actibacterium</taxon>
    </lineage>
</organism>
<reference evidence="1" key="1">
    <citation type="journal article" date="2014" name="Int. J. Syst. Evol. Microbiol.">
        <title>Complete genome sequence of Corynebacterium casei LMG S-19264T (=DSM 44701T), isolated from a smear-ripened cheese.</title>
        <authorList>
            <consortium name="US DOE Joint Genome Institute (JGI-PGF)"/>
            <person name="Walter F."/>
            <person name="Albersmeier A."/>
            <person name="Kalinowski J."/>
            <person name="Ruckert C."/>
        </authorList>
    </citation>
    <scope>NUCLEOTIDE SEQUENCE</scope>
    <source>
        <strain evidence="1">CGMCC 1.16012</strain>
    </source>
</reference>
<accession>A0A917AE24</accession>
<dbReference type="RefSeq" id="WP_095595954.1">
    <property type="nucleotide sequence ID" value="NZ_BMKN01000001.1"/>
</dbReference>
<proteinExistence type="predicted"/>
<protein>
    <recommendedName>
        <fullName evidence="3">Phosphoadenosine phosphosulfate reductase</fullName>
    </recommendedName>
</protein>
<gene>
    <name evidence="1" type="ORF">GCM10011517_12190</name>
</gene>
<reference evidence="1" key="2">
    <citation type="submission" date="2020-09" db="EMBL/GenBank/DDBJ databases">
        <authorList>
            <person name="Sun Q."/>
            <person name="Zhou Y."/>
        </authorList>
    </citation>
    <scope>NUCLEOTIDE SEQUENCE</scope>
    <source>
        <strain evidence="1">CGMCC 1.16012</strain>
    </source>
</reference>
<name>A0A917AE24_9RHOB</name>
<dbReference type="AlphaFoldDB" id="A0A917AE24"/>